<dbReference type="EMBL" id="JAMYJR010000001">
    <property type="protein sequence ID" value="MCO8269156.1"/>
    <property type="molecule type" value="Genomic_DNA"/>
</dbReference>
<keyword evidence="2" id="KW-1133">Transmembrane helix</keyword>
<dbReference type="RefSeq" id="WP_253235297.1">
    <property type="nucleotide sequence ID" value="NZ_JAMYJR010000001.1"/>
</dbReference>
<evidence type="ECO:0000256" key="1">
    <source>
        <dbReference type="SAM" id="MobiDB-lite"/>
    </source>
</evidence>
<comment type="caution">
    <text evidence="3">The sequence shown here is derived from an EMBL/GenBank/DDBJ whole genome shotgun (WGS) entry which is preliminary data.</text>
</comment>
<name>A0ABT1DH86_9ACTN</name>
<evidence type="ECO:0000313" key="3">
    <source>
        <dbReference type="EMBL" id="MCO8269156.1"/>
    </source>
</evidence>
<keyword evidence="2" id="KW-0812">Transmembrane</keyword>
<reference evidence="3 4" key="1">
    <citation type="submission" date="2022-06" db="EMBL/GenBank/DDBJ databases">
        <title>New Species of the Genus Actinoplanes, ActinopZanes ferrugineus.</title>
        <authorList>
            <person name="Ding P."/>
        </authorList>
    </citation>
    <scope>NUCLEOTIDE SEQUENCE [LARGE SCALE GENOMIC DNA]</scope>
    <source>
        <strain evidence="3 4">TRM88003</strain>
    </source>
</reference>
<gene>
    <name evidence="3" type="ORF">M1L60_00970</name>
</gene>
<organism evidence="3 4">
    <name type="scientific">Paractinoplanes aksuensis</name>
    <dbReference type="NCBI Taxonomy" id="2939490"/>
    <lineage>
        <taxon>Bacteria</taxon>
        <taxon>Bacillati</taxon>
        <taxon>Actinomycetota</taxon>
        <taxon>Actinomycetes</taxon>
        <taxon>Micromonosporales</taxon>
        <taxon>Micromonosporaceae</taxon>
        <taxon>Paractinoplanes</taxon>
    </lineage>
</organism>
<evidence type="ECO:0000313" key="4">
    <source>
        <dbReference type="Proteomes" id="UP001523369"/>
    </source>
</evidence>
<keyword evidence="4" id="KW-1185">Reference proteome</keyword>
<protein>
    <submittedName>
        <fullName evidence="3">Uncharacterized protein</fullName>
    </submittedName>
</protein>
<feature type="transmembrane region" description="Helical" evidence="2">
    <location>
        <begin position="7"/>
        <end position="26"/>
    </location>
</feature>
<feature type="transmembrane region" description="Helical" evidence="2">
    <location>
        <begin position="38"/>
        <end position="61"/>
    </location>
</feature>
<evidence type="ECO:0000256" key="2">
    <source>
        <dbReference type="SAM" id="Phobius"/>
    </source>
</evidence>
<feature type="region of interest" description="Disordered" evidence="1">
    <location>
        <begin position="93"/>
        <end position="143"/>
    </location>
</feature>
<feature type="compositionally biased region" description="Basic and acidic residues" evidence="1">
    <location>
        <begin position="117"/>
        <end position="143"/>
    </location>
</feature>
<proteinExistence type="predicted"/>
<sequence>MRRLSYMYAGIGILLLLGSFALLYPLRHNEGFGDELRINIGANLFDLVLAVLVLQPLVLSLNRNAVKWRNRLDYREVIRLIDRAHDQVDIWRPGRQRRPAPPHHVMIADGGRPSRVRGHDRDDDGGGRGRDRRRGGDHGHVHR</sequence>
<accession>A0ABT1DH86</accession>
<dbReference type="Proteomes" id="UP001523369">
    <property type="component" value="Unassembled WGS sequence"/>
</dbReference>
<keyword evidence="2" id="KW-0472">Membrane</keyword>